<dbReference type="InterPro" id="IPR038071">
    <property type="entry name" value="UROD/MetE-like_sf"/>
</dbReference>
<dbReference type="Pfam" id="PF01208">
    <property type="entry name" value="URO-D"/>
    <property type="match status" value="1"/>
</dbReference>
<dbReference type="OrthoDB" id="8555693at2"/>
<accession>S6B5B4</accession>
<dbReference type="AlphaFoldDB" id="S6B5B4"/>
<organism evidence="2 3">
    <name type="scientific">Sulfuricella denitrificans (strain DSM 22764 / NBRC 105220 / skB26)</name>
    <dbReference type="NCBI Taxonomy" id="1163617"/>
    <lineage>
        <taxon>Bacteria</taxon>
        <taxon>Pseudomonadati</taxon>
        <taxon>Pseudomonadota</taxon>
        <taxon>Betaproteobacteria</taxon>
        <taxon>Nitrosomonadales</taxon>
        <taxon>Sulfuricellaceae</taxon>
        <taxon>Sulfuricella</taxon>
    </lineage>
</organism>
<dbReference type="InterPro" id="IPR000257">
    <property type="entry name" value="Uroporphyrinogen_deCOase"/>
</dbReference>
<protein>
    <submittedName>
        <fullName evidence="2">Uroporphyrinogen-III decarboxylase</fullName>
    </submittedName>
</protein>
<dbReference type="CDD" id="cd03465">
    <property type="entry name" value="URO-D_like"/>
    <property type="match status" value="1"/>
</dbReference>
<dbReference type="PANTHER" id="PTHR47099:SF1">
    <property type="entry name" value="METHYLCOBAMIDE:COM METHYLTRANSFERASE MTBA"/>
    <property type="match status" value="1"/>
</dbReference>
<dbReference type="eggNOG" id="COG0407">
    <property type="taxonomic scope" value="Bacteria"/>
</dbReference>
<dbReference type="Gene3D" id="3.20.20.210">
    <property type="match status" value="1"/>
</dbReference>
<dbReference type="HOGENOM" id="CLU_040933_2_1_4"/>
<reference evidence="2 3" key="1">
    <citation type="journal article" date="2012" name="Appl. Environ. Microbiol.">
        <title>Draft genome sequence of a psychrotolerant sulfur-oxidizing bacterium, Sulfuricella denitrificans skB26, and proteomic insights into cold adaptation.</title>
        <authorList>
            <person name="Watanabe T."/>
            <person name="Kojima H."/>
            <person name="Fukui M."/>
        </authorList>
    </citation>
    <scope>NUCLEOTIDE SEQUENCE [LARGE SCALE GENOMIC DNA]</scope>
    <source>
        <strain evidence="3">skB26</strain>
    </source>
</reference>
<dbReference type="STRING" id="1163617.SCD_n01911"/>
<sequence>MNSLERIKAAIAFAPVDRTPVVPQLFGHAATLAGVALGDYLRDGCLLARCQIEALEHYGHDIVFAFMDLCVETEAVGSILRYHDNQYPDVASYVLAPSSSVSALAVPDPAAAGRMPELLRTAGILRHELDDTVLVAGCVAGPMTLATQLLGIETALYLAADDPVRFEKILDFSAAVAIRYGTAQIEAGVHLPIVFDPSASPAVVPPQFFRELLLPRLQRVFASFRQAGALANWLNIAGPTETTLPYYPEAGADIANFDYYVEPQRAQQLLPHTCLDGNLKSLLFVEASPDEVTAAASRLVAAFAERGGFLLSSGCEIPPEAKPENIAAMVAACRGG</sequence>
<name>S6B5B4_SULDS</name>
<dbReference type="KEGG" id="sdr:SCD_n01911"/>
<evidence type="ECO:0000313" key="2">
    <source>
        <dbReference type="EMBL" id="BAN35722.1"/>
    </source>
</evidence>
<evidence type="ECO:0000259" key="1">
    <source>
        <dbReference type="Pfam" id="PF01208"/>
    </source>
</evidence>
<feature type="domain" description="Uroporphyrinogen decarboxylase (URO-D)" evidence="1">
    <location>
        <begin position="4"/>
        <end position="334"/>
    </location>
</feature>
<dbReference type="SUPFAM" id="SSF51726">
    <property type="entry name" value="UROD/MetE-like"/>
    <property type="match status" value="1"/>
</dbReference>
<dbReference type="PANTHER" id="PTHR47099">
    <property type="entry name" value="METHYLCOBAMIDE:COM METHYLTRANSFERASE MTBA"/>
    <property type="match status" value="1"/>
</dbReference>
<keyword evidence="3" id="KW-1185">Reference proteome</keyword>
<dbReference type="GO" id="GO:0006779">
    <property type="term" value="P:porphyrin-containing compound biosynthetic process"/>
    <property type="evidence" value="ECO:0007669"/>
    <property type="project" value="InterPro"/>
</dbReference>
<gene>
    <name evidence="2" type="ORF">SCD_n01911</name>
</gene>
<proteinExistence type="predicted"/>
<dbReference type="EMBL" id="AP013066">
    <property type="protein sequence ID" value="BAN35722.1"/>
    <property type="molecule type" value="Genomic_DNA"/>
</dbReference>
<dbReference type="InterPro" id="IPR052024">
    <property type="entry name" value="Methanogen_methyltrans"/>
</dbReference>
<dbReference type="Proteomes" id="UP000015559">
    <property type="component" value="Chromosome"/>
</dbReference>
<evidence type="ECO:0000313" key="3">
    <source>
        <dbReference type="Proteomes" id="UP000015559"/>
    </source>
</evidence>
<dbReference type="GO" id="GO:0004853">
    <property type="term" value="F:uroporphyrinogen decarboxylase activity"/>
    <property type="evidence" value="ECO:0007669"/>
    <property type="project" value="InterPro"/>
</dbReference>
<dbReference type="RefSeq" id="WP_009204915.1">
    <property type="nucleotide sequence ID" value="NC_022357.1"/>
</dbReference>